<dbReference type="InterPro" id="IPR002035">
    <property type="entry name" value="VWF_A"/>
</dbReference>
<dbReference type="SUPFAM" id="SSF53300">
    <property type="entry name" value="vWA-like"/>
    <property type="match status" value="1"/>
</dbReference>
<sequence>MEKAITKEILRKVRRIEVRTRRMVDNSLAGSYHSVFKGQGMNFDEVREYVPGDEIRSIDWNVTARTGVPHVKKFTEERELTIMLMIDISGSGGFGSGDQSKREMMAELGSVLAFSAVRNNDKVGLILFSDFVELFIPPDKGRKHILRVIREILFFQPKNKGTNISEALNFVNRVAKRKCVTFLLSDFCLPGDFDDSLAALRPKLLVTGRRHDLITVSVTDPREQELPDVGHITLEDAETGEQLVLNTADPQTRQAYANLALDRTERFAHTVRSAGLDLLQLSTDRPYIMPLMGFFKARERRMGR</sequence>
<name>A0A3S4T620_9BACT</name>
<proteinExistence type="predicted"/>
<evidence type="ECO:0000313" key="2">
    <source>
        <dbReference type="EMBL" id="RWX43828.1"/>
    </source>
</evidence>
<dbReference type="Gene3D" id="3.40.50.410">
    <property type="entry name" value="von Willebrand factor, type A domain"/>
    <property type="match status" value="1"/>
</dbReference>
<dbReference type="InterPro" id="IPR036465">
    <property type="entry name" value="vWFA_dom_sf"/>
</dbReference>
<dbReference type="PANTHER" id="PTHR33608">
    <property type="entry name" value="BLL2464 PROTEIN"/>
    <property type="match status" value="1"/>
</dbReference>
<evidence type="ECO:0000313" key="3">
    <source>
        <dbReference type="Proteomes" id="UP000287853"/>
    </source>
</evidence>
<reference evidence="2 3" key="1">
    <citation type="submission" date="2017-01" db="EMBL/GenBank/DDBJ databases">
        <title>The cable genome- insights into the physiology and evolution of filamentous bacteria capable of sulfide oxidation via long distance electron transfer.</title>
        <authorList>
            <person name="Schreiber L."/>
            <person name="Bjerg J.T."/>
            <person name="Boggild A."/>
            <person name="Van De Vossenberg J."/>
            <person name="Meysman F."/>
            <person name="Nielsen L.P."/>
            <person name="Schramm A."/>
            <person name="Kjeldsen K.U."/>
        </authorList>
    </citation>
    <scope>NUCLEOTIDE SEQUENCE [LARGE SCALE GENOMIC DNA]</scope>
    <source>
        <strain evidence="2">MCF</strain>
    </source>
</reference>
<dbReference type="SMART" id="SM00327">
    <property type="entry name" value="VWA"/>
    <property type="match status" value="1"/>
</dbReference>
<dbReference type="Proteomes" id="UP000287853">
    <property type="component" value="Unassembled WGS sequence"/>
</dbReference>
<accession>A0A3S4T620</accession>
<dbReference type="Pfam" id="PF01882">
    <property type="entry name" value="DUF58"/>
    <property type="match status" value="1"/>
</dbReference>
<protein>
    <recommendedName>
        <fullName evidence="1">VWFA domain-containing protein</fullName>
    </recommendedName>
</protein>
<dbReference type="EMBL" id="MTKO01000108">
    <property type="protein sequence ID" value="RWX43828.1"/>
    <property type="molecule type" value="Genomic_DNA"/>
</dbReference>
<comment type="caution">
    <text evidence="2">The sequence shown here is derived from an EMBL/GenBank/DDBJ whole genome shotgun (WGS) entry which is preliminary data.</text>
</comment>
<dbReference type="PANTHER" id="PTHR33608:SF6">
    <property type="entry name" value="BLL2464 PROTEIN"/>
    <property type="match status" value="1"/>
</dbReference>
<dbReference type="InterPro" id="IPR002881">
    <property type="entry name" value="DUF58"/>
</dbReference>
<gene>
    <name evidence="2" type="ORF">H206_03602</name>
</gene>
<keyword evidence="3" id="KW-1185">Reference proteome</keyword>
<feature type="domain" description="VWFA" evidence="1">
    <location>
        <begin position="79"/>
        <end position="255"/>
    </location>
</feature>
<evidence type="ECO:0000259" key="1">
    <source>
        <dbReference type="SMART" id="SM00327"/>
    </source>
</evidence>
<dbReference type="AlphaFoldDB" id="A0A3S4T620"/>
<organism evidence="2 3">
    <name type="scientific">Candidatus Electrothrix aarhusensis</name>
    <dbReference type="NCBI Taxonomy" id="1859131"/>
    <lineage>
        <taxon>Bacteria</taxon>
        <taxon>Pseudomonadati</taxon>
        <taxon>Thermodesulfobacteriota</taxon>
        <taxon>Desulfobulbia</taxon>
        <taxon>Desulfobulbales</taxon>
        <taxon>Desulfobulbaceae</taxon>
        <taxon>Candidatus Electrothrix</taxon>
    </lineage>
</organism>